<reference evidence="15" key="1">
    <citation type="journal article" date="2014" name="Int. J. Syst. Evol. Microbiol.">
        <title>Complete genome sequence of Corynebacterium casei LMG S-19264T (=DSM 44701T), isolated from a smear-ripened cheese.</title>
        <authorList>
            <consortium name="US DOE Joint Genome Institute (JGI-PGF)"/>
            <person name="Walter F."/>
            <person name="Albersmeier A."/>
            <person name="Kalinowski J."/>
            <person name="Ruckert C."/>
        </authorList>
    </citation>
    <scope>NUCLEOTIDE SEQUENCE</scope>
    <source>
        <strain evidence="15">CGMCC 1.15152</strain>
    </source>
</reference>
<feature type="transmembrane region" description="Helical" evidence="11">
    <location>
        <begin position="122"/>
        <end position="141"/>
    </location>
</feature>
<dbReference type="InterPro" id="IPR003593">
    <property type="entry name" value="AAA+_ATPase"/>
</dbReference>
<evidence type="ECO:0000256" key="6">
    <source>
        <dbReference type="ARBA" id="ARBA00022692"/>
    </source>
</evidence>
<dbReference type="GO" id="GO:0055085">
    <property type="term" value="P:transmembrane transport"/>
    <property type="evidence" value="ECO:0007669"/>
    <property type="project" value="InterPro"/>
</dbReference>
<feature type="transmembrane region" description="Helical" evidence="11">
    <location>
        <begin position="147"/>
        <end position="165"/>
    </location>
</feature>
<evidence type="ECO:0000256" key="1">
    <source>
        <dbReference type="ARBA" id="ARBA00004141"/>
    </source>
</evidence>
<reference evidence="15" key="2">
    <citation type="submission" date="2020-09" db="EMBL/GenBank/DDBJ databases">
        <authorList>
            <person name="Sun Q."/>
            <person name="Zhou Y."/>
        </authorList>
    </citation>
    <scope>NUCLEOTIDE SEQUENCE</scope>
    <source>
        <strain evidence="15">CGMCC 1.15152</strain>
    </source>
</reference>
<evidence type="ECO:0000259" key="13">
    <source>
        <dbReference type="PROSITE" id="PS50893"/>
    </source>
</evidence>
<dbReference type="Pfam" id="PF00528">
    <property type="entry name" value="BPD_transp_1"/>
    <property type="match status" value="1"/>
</dbReference>
<dbReference type="InterPro" id="IPR003439">
    <property type="entry name" value="ABC_transporter-like_ATP-bd"/>
</dbReference>
<dbReference type="GO" id="GO:0005524">
    <property type="term" value="F:ATP binding"/>
    <property type="evidence" value="ECO:0007669"/>
    <property type="project" value="UniProtKB-KW"/>
</dbReference>
<dbReference type="SUPFAM" id="SSF161098">
    <property type="entry name" value="MetI-like"/>
    <property type="match status" value="1"/>
</dbReference>
<keyword evidence="8 15" id="KW-0067">ATP-binding</keyword>
<comment type="subcellular location">
    <subcellularLocation>
        <location evidence="11">Cell membrane</location>
        <topology evidence="11">Multi-pass membrane protein</topology>
    </subcellularLocation>
    <subcellularLocation>
        <location evidence="2">Cell membrane</location>
        <topology evidence="2">Peripheral membrane protein</topology>
    </subcellularLocation>
    <subcellularLocation>
        <location evidence="1">Membrane</location>
        <topology evidence="1">Multi-pass membrane protein</topology>
    </subcellularLocation>
</comment>
<dbReference type="Pfam" id="PF00005">
    <property type="entry name" value="ABC_tran"/>
    <property type="match status" value="1"/>
</dbReference>
<evidence type="ECO:0000313" key="15">
    <source>
        <dbReference type="EMBL" id="GGD27390.1"/>
    </source>
</evidence>
<evidence type="ECO:0000256" key="10">
    <source>
        <dbReference type="ARBA" id="ARBA00023136"/>
    </source>
</evidence>
<dbReference type="PANTHER" id="PTHR43297">
    <property type="entry name" value="OLIGOPEPTIDE TRANSPORT ATP-BINDING PROTEIN APPD"/>
    <property type="match status" value="1"/>
</dbReference>
<evidence type="ECO:0000256" key="3">
    <source>
        <dbReference type="ARBA" id="ARBA00005417"/>
    </source>
</evidence>
<evidence type="ECO:0000256" key="2">
    <source>
        <dbReference type="ARBA" id="ARBA00004202"/>
    </source>
</evidence>
<evidence type="ECO:0000256" key="12">
    <source>
        <dbReference type="SAM" id="MobiDB-lite"/>
    </source>
</evidence>
<dbReference type="PROSITE" id="PS50928">
    <property type="entry name" value="ABC_TM1"/>
    <property type="match status" value="1"/>
</dbReference>
<protein>
    <submittedName>
        <fullName evidence="15">Dipeptide/oligopeptide/nickel ABC transporter ATP-binding protein</fullName>
    </submittedName>
</protein>
<evidence type="ECO:0000256" key="4">
    <source>
        <dbReference type="ARBA" id="ARBA00022448"/>
    </source>
</evidence>
<comment type="caution">
    <text evidence="15">The sequence shown here is derived from an EMBL/GenBank/DDBJ whole genome shotgun (WGS) entry which is preliminary data.</text>
</comment>
<dbReference type="RefSeq" id="WP_229730854.1">
    <property type="nucleotide sequence ID" value="NZ_BMHO01000001.1"/>
</dbReference>
<keyword evidence="4 11" id="KW-0813">Transport</keyword>
<evidence type="ECO:0000256" key="11">
    <source>
        <dbReference type="RuleBase" id="RU363032"/>
    </source>
</evidence>
<keyword evidence="6 11" id="KW-0812">Transmembrane</keyword>
<dbReference type="CDD" id="cd03257">
    <property type="entry name" value="ABC_NikE_OppD_transporters"/>
    <property type="match status" value="1"/>
</dbReference>
<dbReference type="PROSITE" id="PS00211">
    <property type="entry name" value="ABC_TRANSPORTER_1"/>
    <property type="match status" value="1"/>
</dbReference>
<feature type="domain" description="ABC transmembrane type-1" evidence="14">
    <location>
        <begin position="84"/>
        <end position="272"/>
    </location>
</feature>
<dbReference type="EMBL" id="BMHO01000001">
    <property type="protein sequence ID" value="GGD27390.1"/>
    <property type="molecule type" value="Genomic_DNA"/>
</dbReference>
<dbReference type="InterPro" id="IPR027417">
    <property type="entry name" value="P-loop_NTPase"/>
</dbReference>
<sequence>MNAVATVPVPRSGIARRFFGNPLGTGSAVTLVLVVLIAASAPLLPLAPPEAGNLSSAMQGPSGEHWLGTDTTGRDILSRLIWGARINLLGAVLTVVVALVLGVPAGILAGYHRGSVDTVTSWVSDLVMALPGIIVLLAVSAVMGPSIWLAMAIFGAMLAPAYFRIVRASVLAVRGELFVDAAIVSGLSDTRILFRHIVAVVRAPILIQGARLAVIAIAIQAGLEFLGVGDISVPSWGGMLNEGFRRMHDSPRLILWPSLAIGVVSMALVLFANALRDTLEERSQSQSRRRGQRPERAGRQSAALGSPAQDEDTLLSVSGLRVAYGYRSGDVEVVHGVSLDLRRGEVLGLVGESGSGKSQTALAMLGLLPHGGRITDGSIRLGETELTRASERAYERIRGGDIAYVPQEPMSNLDPTFTIGSQLVVPMQKKLGLTRGEARDRALELLGTVGIRDPEKVFSSYPFQLSGGMAQRVLIAGAVSCRPRILIADEPTTALDVTVQADVLDILRALQQDSGMAVLMVTHNLGVVADICDRVAVMSQGEIVETGDVRAILRAPQHDYTASLLESMLNDATTRDDIDERMNALHGEGSQ</sequence>
<feature type="transmembrane region" description="Helical" evidence="11">
    <location>
        <begin position="88"/>
        <end position="110"/>
    </location>
</feature>
<comment type="similarity">
    <text evidence="3">Belongs to the ABC transporter superfamily.</text>
</comment>
<feature type="domain" description="ABC transporter" evidence="13">
    <location>
        <begin position="315"/>
        <end position="565"/>
    </location>
</feature>
<evidence type="ECO:0000256" key="8">
    <source>
        <dbReference type="ARBA" id="ARBA00022840"/>
    </source>
</evidence>
<keyword evidence="16" id="KW-1185">Reference proteome</keyword>
<evidence type="ECO:0000256" key="7">
    <source>
        <dbReference type="ARBA" id="ARBA00022741"/>
    </source>
</evidence>
<evidence type="ECO:0000259" key="14">
    <source>
        <dbReference type="PROSITE" id="PS50928"/>
    </source>
</evidence>
<keyword evidence="7" id="KW-0547">Nucleotide-binding</keyword>
<dbReference type="FunFam" id="3.40.50.300:FF:000016">
    <property type="entry name" value="Oligopeptide ABC transporter ATP-binding component"/>
    <property type="match status" value="1"/>
</dbReference>
<evidence type="ECO:0000256" key="9">
    <source>
        <dbReference type="ARBA" id="ARBA00022989"/>
    </source>
</evidence>
<keyword evidence="9 11" id="KW-1133">Transmembrane helix</keyword>
<dbReference type="InterPro" id="IPR017871">
    <property type="entry name" value="ABC_transporter-like_CS"/>
</dbReference>
<dbReference type="GO" id="GO:0016887">
    <property type="term" value="F:ATP hydrolysis activity"/>
    <property type="evidence" value="ECO:0007669"/>
    <property type="project" value="InterPro"/>
</dbReference>
<dbReference type="Gene3D" id="3.40.50.300">
    <property type="entry name" value="P-loop containing nucleotide triphosphate hydrolases"/>
    <property type="match status" value="1"/>
</dbReference>
<dbReference type="PROSITE" id="PS50893">
    <property type="entry name" value="ABC_TRANSPORTER_2"/>
    <property type="match status" value="1"/>
</dbReference>
<evidence type="ECO:0000256" key="5">
    <source>
        <dbReference type="ARBA" id="ARBA00022475"/>
    </source>
</evidence>
<dbReference type="InterPro" id="IPR000515">
    <property type="entry name" value="MetI-like"/>
</dbReference>
<dbReference type="Gene3D" id="1.10.3720.10">
    <property type="entry name" value="MetI-like"/>
    <property type="match status" value="1"/>
</dbReference>
<evidence type="ECO:0000313" key="16">
    <source>
        <dbReference type="Proteomes" id="UP000633205"/>
    </source>
</evidence>
<dbReference type="SMART" id="SM00382">
    <property type="entry name" value="AAA"/>
    <property type="match status" value="1"/>
</dbReference>
<proteinExistence type="inferred from homology"/>
<dbReference type="AlphaFoldDB" id="A0A916Y336"/>
<dbReference type="Proteomes" id="UP000633205">
    <property type="component" value="Unassembled WGS sequence"/>
</dbReference>
<dbReference type="CDD" id="cd06261">
    <property type="entry name" value="TM_PBP2"/>
    <property type="match status" value="1"/>
</dbReference>
<keyword evidence="5" id="KW-1003">Cell membrane</keyword>
<feature type="transmembrane region" description="Helical" evidence="11">
    <location>
        <begin position="253"/>
        <end position="275"/>
    </location>
</feature>
<feature type="region of interest" description="Disordered" evidence="12">
    <location>
        <begin position="281"/>
        <end position="310"/>
    </location>
</feature>
<dbReference type="SUPFAM" id="SSF52540">
    <property type="entry name" value="P-loop containing nucleoside triphosphate hydrolases"/>
    <property type="match status" value="1"/>
</dbReference>
<gene>
    <name evidence="15" type="ORF">GCM10010915_04280</name>
</gene>
<organism evidence="15 16">
    <name type="scientific">Microbacterium faecale</name>
    <dbReference type="NCBI Taxonomy" id="1804630"/>
    <lineage>
        <taxon>Bacteria</taxon>
        <taxon>Bacillati</taxon>
        <taxon>Actinomycetota</taxon>
        <taxon>Actinomycetes</taxon>
        <taxon>Micrococcales</taxon>
        <taxon>Microbacteriaceae</taxon>
        <taxon>Microbacterium</taxon>
    </lineage>
</organism>
<comment type="similarity">
    <text evidence="11">Belongs to the binding-protein-dependent transport system permease family.</text>
</comment>
<dbReference type="InterPro" id="IPR035906">
    <property type="entry name" value="MetI-like_sf"/>
</dbReference>
<name>A0A916Y336_9MICO</name>
<feature type="transmembrane region" description="Helical" evidence="11">
    <location>
        <begin position="23"/>
        <end position="44"/>
    </location>
</feature>
<dbReference type="PANTHER" id="PTHR43297:SF2">
    <property type="entry name" value="DIPEPTIDE TRANSPORT ATP-BINDING PROTEIN DPPD"/>
    <property type="match status" value="1"/>
</dbReference>
<dbReference type="InterPro" id="IPR050388">
    <property type="entry name" value="ABC_Ni/Peptide_Import"/>
</dbReference>
<accession>A0A916Y336</accession>
<dbReference type="GO" id="GO:0005886">
    <property type="term" value="C:plasma membrane"/>
    <property type="evidence" value="ECO:0007669"/>
    <property type="project" value="UniProtKB-SubCell"/>
</dbReference>
<keyword evidence="10 11" id="KW-0472">Membrane</keyword>